<dbReference type="Proteomes" id="UP000063699">
    <property type="component" value="Chromosome"/>
</dbReference>
<evidence type="ECO:0000313" key="2">
    <source>
        <dbReference type="Proteomes" id="UP000063699"/>
    </source>
</evidence>
<sequence length="106" mass="11392">MGRTLRTTATRGVPAWPARRQASRKTEICSACNRANGTPVSSESSVLLSRWNPCSPDHRALCRVAAPTRSVAAAFPTAVGGRAAIDRRFPGLLDLLAAEFTRGRED</sequence>
<protein>
    <submittedName>
        <fullName evidence="1">Uncharacterized protein</fullName>
    </submittedName>
</protein>
<dbReference type="EMBL" id="CP012752">
    <property type="protein sequence ID" value="ALG09839.1"/>
    <property type="molecule type" value="Genomic_DNA"/>
</dbReference>
<accession>A0A0N7F3X4</accession>
<dbReference type="AlphaFoldDB" id="A0A0N7F3X4"/>
<name>A0A0N7F3X4_9PSEU</name>
<keyword evidence="2" id="KW-1185">Reference proteome</keyword>
<evidence type="ECO:0000313" key="1">
    <source>
        <dbReference type="EMBL" id="ALG09839.1"/>
    </source>
</evidence>
<reference evidence="1 2" key="1">
    <citation type="submission" date="2015-07" db="EMBL/GenBank/DDBJ databases">
        <title>Genome sequencing of Kibdelosporangium phytohabitans.</title>
        <authorList>
            <person name="Qin S."/>
            <person name="Xing K."/>
        </authorList>
    </citation>
    <scope>NUCLEOTIDE SEQUENCE [LARGE SCALE GENOMIC DNA]</scope>
    <source>
        <strain evidence="1 2">KLBMP1111</strain>
    </source>
</reference>
<dbReference type="KEGG" id="kphy:AOZ06_25690"/>
<gene>
    <name evidence="1" type="ORF">AOZ06_25690</name>
</gene>
<organism evidence="1 2">
    <name type="scientific">Kibdelosporangium phytohabitans</name>
    <dbReference type="NCBI Taxonomy" id="860235"/>
    <lineage>
        <taxon>Bacteria</taxon>
        <taxon>Bacillati</taxon>
        <taxon>Actinomycetota</taxon>
        <taxon>Actinomycetes</taxon>
        <taxon>Pseudonocardiales</taxon>
        <taxon>Pseudonocardiaceae</taxon>
        <taxon>Kibdelosporangium</taxon>
    </lineage>
</organism>
<proteinExistence type="predicted"/>